<evidence type="ECO:0000256" key="2">
    <source>
        <dbReference type="ARBA" id="ARBA00005466"/>
    </source>
</evidence>
<dbReference type="InterPro" id="IPR050432">
    <property type="entry name" value="FAD-linked_Oxidoreductases_BP"/>
</dbReference>
<dbReference type="EMBL" id="JAGGNH010000006">
    <property type="protein sequence ID" value="KAJ0968766.1"/>
    <property type="molecule type" value="Genomic_DNA"/>
</dbReference>
<dbReference type="GO" id="GO:0050105">
    <property type="term" value="F:L-gulonolactone oxidase activity"/>
    <property type="evidence" value="ECO:0007669"/>
    <property type="project" value="UniProtKB-EC"/>
</dbReference>
<dbReference type="PROSITE" id="PS51387">
    <property type="entry name" value="FAD_PCMH"/>
    <property type="match status" value="1"/>
</dbReference>
<dbReference type="InterPro" id="IPR007173">
    <property type="entry name" value="ALO_C"/>
</dbReference>
<comment type="similarity">
    <text evidence="2">Belongs to the oxygen-dependent FAD-linked oxidoreductase family.</text>
</comment>
<dbReference type="Pfam" id="PF01565">
    <property type="entry name" value="FAD_binding_4"/>
    <property type="match status" value="1"/>
</dbReference>
<dbReference type="GO" id="GO:0071949">
    <property type="term" value="F:FAD binding"/>
    <property type="evidence" value="ECO:0007669"/>
    <property type="project" value="InterPro"/>
</dbReference>
<proteinExistence type="inferred from homology"/>
<dbReference type="InterPro" id="IPR016169">
    <property type="entry name" value="FAD-bd_PCMH_sub2"/>
</dbReference>
<dbReference type="Pfam" id="PF04030">
    <property type="entry name" value="ALO"/>
    <property type="match status" value="1"/>
</dbReference>
<dbReference type="GO" id="GO:0003885">
    <property type="term" value="F:D-arabinono-1,4-lactone oxidase activity"/>
    <property type="evidence" value="ECO:0007669"/>
    <property type="project" value="InterPro"/>
</dbReference>
<evidence type="ECO:0000256" key="5">
    <source>
        <dbReference type="ARBA" id="ARBA00022729"/>
    </source>
</evidence>
<dbReference type="InterPro" id="IPR055154">
    <property type="entry name" value="GULLO2-like_C"/>
</dbReference>
<dbReference type="SUPFAM" id="SSF56176">
    <property type="entry name" value="FAD-binding/transporter-associated domain-like"/>
    <property type="match status" value="1"/>
</dbReference>
<dbReference type="Gene3D" id="3.30.465.10">
    <property type="match status" value="1"/>
</dbReference>
<accession>A0A9D5C901</accession>
<dbReference type="InterPro" id="IPR036318">
    <property type="entry name" value="FAD-bd_PCMH-like_sf"/>
</dbReference>
<reference evidence="10" key="2">
    <citation type="journal article" date="2022" name="Hortic Res">
        <title>The genome of Dioscorea zingiberensis sheds light on the biosynthesis, origin and evolution of the medicinally important diosgenin saponins.</title>
        <authorList>
            <person name="Li Y."/>
            <person name="Tan C."/>
            <person name="Li Z."/>
            <person name="Guo J."/>
            <person name="Li S."/>
            <person name="Chen X."/>
            <person name="Wang C."/>
            <person name="Dai X."/>
            <person name="Yang H."/>
            <person name="Song W."/>
            <person name="Hou L."/>
            <person name="Xu J."/>
            <person name="Tong Z."/>
            <person name="Xu A."/>
            <person name="Yuan X."/>
            <person name="Wang W."/>
            <person name="Yang Q."/>
            <person name="Chen L."/>
            <person name="Sun Z."/>
            <person name="Wang K."/>
            <person name="Pan B."/>
            <person name="Chen J."/>
            <person name="Bao Y."/>
            <person name="Liu F."/>
            <person name="Qi X."/>
            <person name="Gang D.R."/>
            <person name="Wen J."/>
            <person name="Li J."/>
        </authorList>
    </citation>
    <scope>NUCLEOTIDE SEQUENCE</scope>
    <source>
        <strain evidence="10">Dzin_1.0</strain>
    </source>
</reference>
<feature type="domain" description="FAD-binding PCMH-type" evidence="9">
    <location>
        <begin position="59"/>
        <end position="239"/>
    </location>
</feature>
<keyword evidence="11" id="KW-1185">Reference proteome</keyword>
<dbReference type="OrthoDB" id="610608at2759"/>
<dbReference type="AlphaFoldDB" id="A0A9D5C901"/>
<evidence type="ECO:0000256" key="6">
    <source>
        <dbReference type="ARBA" id="ARBA00023002"/>
    </source>
</evidence>
<keyword evidence="6" id="KW-0560">Oxidoreductase</keyword>
<comment type="pathway">
    <text evidence="1">Cofactor biosynthesis; L-ascorbate biosynthesis.</text>
</comment>
<protein>
    <recommendedName>
        <fullName evidence="3">L-gulonolactone oxidase</fullName>
        <ecNumber evidence="3">1.1.3.8</ecNumber>
    </recommendedName>
</protein>
<dbReference type="Gene3D" id="3.30.70.2520">
    <property type="match status" value="1"/>
</dbReference>
<name>A0A9D5C901_9LILI</name>
<sequence>MITRSMQTATRQVIFFFLVLVFLVNETRCSPPEDPVKCFSCNSNNCTVINAYGAFPDRATCHAAMAVYPSSEAELIKAVAMATKRKTKIKVATKYSHSIPKLACPGGEEGLIISTRNLNRVLSVNFTSMTMTVESGMLLKDIIAAAADAGLALPNAPYFWGLTVGGMLATGAHGSTLIGKGSAVHEYVVALRIVTPASGHKGFARVRSLEVGDREFDAVRVSLGVLGVVSQVTLKLDPIFKRSITYIESDDSDLAFNVVDFGKQYEFADITWFPGHKKAAYSVDFRVPTNATGDGSIDLFESRPTPVLDAVASRLQEEAWEATNNNEAKCNNSEIIISTLSAAGYGLTNNGTVFTGYPVIGFQNKLQSSGSCLNSNEDNLTTVCSWDPRVRGSFIQQTTFTIALSKVKDFILDFQKLRDMNPNALCGLDLYGGILIRYVKGSTAFLGEQEDAVDFDMTYYRSHDPKSPRLHEDFLEEIEQMGLFKYGGLPHWGKDRNLAYDGVAKKYAKIGEFLKVKKAFDPDGLFSSEWSDQVLGIQGRRTSIVRDGCALEGLCVCSEDSHCSPANGYFCRPGKVYTDARVCSKVKSFSLSLSDQTSYKDS</sequence>
<evidence type="ECO:0000256" key="3">
    <source>
        <dbReference type="ARBA" id="ARBA00013121"/>
    </source>
</evidence>
<evidence type="ECO:0000256" key="4">
    <source>
        <dbReference type="ARBA" id="ARBA00022644"/>
    </source>
</evidence>
<dbReference type="FunFam" id="3.30.465.10:FF:000033">
    <property type="entry name" value="L-gulonolactone oxidase 5"/>
    <property type="match status" value="1"/>
</dbReference>
<dbReference type="NCBIfam" id="TIGR01677">
    <property type="entry name" value="pln_FAD_oxido"/>
    <property type="match status" value="1"/>
</dbReference>
<feature type="signal peptide" evidence="8">
    <location>
        <begin position="1"/>
        <end position="29"/>
    </location>
</feature>
<dbReference type="PANTHER" id="PTHR13878:SF67">
    <property type="entry name" value="L-GULONOLACTONE OXIDASE 5"/>
    <property type="match status" value="1"/>
</dbReference>
<reference evidence="10" key="1">
    <citation type="submission" date="2021-03" db="EMBL/GenBank/DDBJ databases">
        <authorList>
            <person name="Li Z."/>
            <person name="Yang C."/>
        </authorList>
    </citation>
    <scope>NUCLEOTIDE SEQUENCE</scope>
    <source>
        <strain evidence="10">Dzin_1.0</strain>
        <tissue evidence="10">Leaf</tissue>
    </source>
</reference>
<keyword evidence="4" id="KW-0060">Ascorbate biosynthesis</keyword>
<organism evidence="10 11">
    <name type="scientific">Dioscorea zingiberensis</name>
    <dbReference type="NCBI Taxonomy" id="325984"/>
    <lineage>
        <taxon>Eukaryota</taxon>
        <taxon>Viridiplantae</taxon>
        <taxon>Streptophyta</taxon>
        <taxon>Embryophyta</taxon>
        <taxon>Tracheophyta</taxon>
        <taxon>Spermatophyta</taxon>
        <taxon>Magnoliopsida</taxon>
        <taxon>Liliopsida</taxon>
        <taxon>Dioscoreales</taxon>
        <taxon>Dioscoreaceae</taxon>
        <taxon>Dioscorea</taxon>
    </lineage>
</organism>
<evidence type="ECO:0000256" key="1">
    <source>
        <dbReference type="ARBA" id="ARBA00005147"/>
    </source>
</evidence>
<dbReference type="InterPro" id="IPR016166">
    <property type="entry name" value="FAD-bd_PCMH"/>
</dbReference>
<dbReference type="InterPro" id="IPR006094">
    <property type="entry name" value="Oxid_FAD_bind_N"/>
</dbReference>
<evidence type="ECO:0000313" key="10">
    <source>
        <dbReference type="EMBL" id="KAJ0968766.1"/>
    </source>
</evidence>
<comment type="caution">
    <text evidence="10">The sequence shown here is derived from an EMBL/GenBank/DDBJ whole genome shotgun (WGS) entry which is preliminary data.</text>
</comment>
<gene>
    <name evidence="10" type="ORF">J5N97_021643</name>
</gene>
<dbReference type="GO" id="GO:0016020">
    <property type="term" value="C:membrane"/>
    <property type="evidence" value="ECO:0007669"/>
    <property type="project" value="InterPro"/>
</dbReference>
<feature type="chain" id="PRO_5039547603" description="L-gulonolactone oxidase" evidence="8">
    <location>
        <begin position="30"/>
        <end position="602"/>
    </location>
</feature>
<keyword evidence="5 8" id="KW-0732">Signal</keyword>
<dbReference type="Pfam" id="PF22906">
    <property type="entry name" value="GULLO2-like_3rd"/>
    <property type="match status" value="1"/>
</dbReference>
<dbReference type="Proteomes" id="UP001085076">
    <property type="component" value="Miscellaneous, Linkage group lg06"/>
</dbReference>
<evidence type="ECO:0000313" key="11">
    <source>
        <dbReference type="Proteomes" id="UP001085076"/>
    </source>
</evidence>
<evidence type="ECO:0000256" key="7">
    <source>
        <dbReference type="ARBA" id="ARBA00048083"/>
    </source>
</evidence>
<dbReference type="InterPro" id="IPR010030">
    <property type="entry name" value="GULO_Plant"/>
</dbReference>
<dbReference type="PANTHER" id="PTHR13878">
    <property type="entry name" value="GULONOLACTONE OXIDASE"/>
    <property type="match status" value="1"/>
</dbReference>
<evidence type="ECO:0000259" key="9">
    <source>
        <dbReference type="PROSITE" id="PS51387"/>
    </source>
</evidence>
<dbReference type="EC" id="1.1.3.8" evidence="3"/>
<comment type="catalytic activity">
    <reaction evidence="7">
        <text>L-gulono-1,4-lactone + O2 = L-ascorbate + H2O2 + H(+)</text>
        <dbReference type="Rhea" id="RHEA:32363"/>
        <dbReference type="ChEBI" id="CHEBI:15378"/>
        <dbReference type="ChEBI" id="CHEBI:15379"/>
        <dbReference type="ChEBI" id="CHEBI:16240"/>
        <dbReference type="ChEBI" id="CHEBI:17587"/>
        <dbReference type="ChEBI" id="CHEBI:38290"/>
        <dbReference type="EC" id="1.1.3.8"/>
    </reaction>
</comment>
<evidence type="ECO:0000256" key="8">
    <source>
        <dbReference type="SAM" id="SignalP"/>
    </source>
</evidence>
<dbReference type="GO" id="GO:0019853">
    <property type="term" value="P:L-ascorbic acid biosynthetic process"/>
    <property type="evidence" value="ECO:0007669"/>
    <property type="project" value="UniProtKB-KW"/>
</dbReference>